<dbReference type="EnsemblProtists" id="EOD10868">
    <property type="protein sequence ID" value="EOD10868"/>
    <property type="gene ID" value="EMIHUDRAFT_215114"/>
</dbReference>
<proteinExistence type="predicted"/>
<feature type="chain" id="PRO_5044291076" description="Methyltransferase" evidence="1">
    <location>
        <begin position="17"/>
        <end position="99"/>
    </location>
</feature>
<keyword evidence="3" id="KW-1185">Reference proteome</keyword>
<evidence type="ECO:0008006" key="4">
    <source>
        <dbReference type="Google" id="ProtNLM"/>
    </source>
</evidence>
<feature type="signal peptide" evidence="1">
    <location>
        <begin position="1"/>
        <end position="16"/>
    </location>
</feature>
<evidence type="ECO:0000313" key="3">
    <source>
        <dbReference type="Proteomes" id="UP000013827"/>
    </source>
</evidence>
<protein>
    <recommendedName>
        <fullName evidence="4">Methyltransferase</fullName>
    </recommendedName>
</protein>
<dbReference type="Gene3D" id="3.40.50.150">
    <property type="entry name" value="Vaccinia Virus protein VP39"/>
    <property type="match status" value="1"/>
</dbReference>
<dbReference type="GeneID" id="17257061"/>
<dbReference type="HOGENOM" id="CLU_2325144_0_0_1"/>
<evidence type="ECO:0000256" key="1">
    <source>
        <dbReference type="SAM" id="SignalP"/>
    </source>
</evidence>
<dbReference type="PaxDb" id="2903-EOD10868"/>
<dbReference type="InterPro" id="IPR029063">
    <property type="entry name" value="SAM-dependent_MTases_sf"/>
</dbReference>
<dbReference type="Proteomes" id="UP000013827">
    <property type="component" value="Unassembled WGS sequence"/>
</dbReference>
<evidence type="ECO:0000313" key="2">
    <source>
        <dbReference type="EnsemblProtists" id="EOD10868"/>
    </source>
</evidence>
<reference evidence="2" key="2">
    <citation type="submission" date="2024-10" db="UniProtKB">
        <authorList>
            <consortium name="EnsemblProtists"/>
        </authorList>
    </citation>
    <scope>IDENTIFICATION</scope>
</reference>
<sequence length="99" mass="11117">MLLLLALVAQDSALDADDAADKMAHMMSLHKSTKGSDDRGAHYHAMYAQLLSQYRTRPDVSLLEIGVQYGGSMHLWASYFRSIKRIDGIRWGVKPGPRR</sequence>
<keyword evidence="1" id="KW-0732">Signal</keyword>
<dbReference type="KEGG" id="ehx:EMIHUDRAFT_215114"/>
<dbReference type="RefSeq" id="XP_005763297.1">
    <property type="nucleotide sequence ID" value="XM_005763240.1"/>
</dbReference>
<dbReference type="AlphaFoldDB" id="A0A0D3IHY3"/>
<name>A0A0D3IHY3_EMIH1</name>
<reference evidence="3" key="1">
    <citation type="journal article" date="2013" name="Nature">
        <title>Pan genome of the phytoplankton Emiliania underpins its global distribution.</title>
        <authorList>
            <person name="Read B.A."/>
            <person name="Kegel J."/>
            <person name="Klute M.J."/>
            <person name="Kuo A."/>
            <person name="Lefebvre S.C."/>
            <person name="Maumus F."/>
            <person name="Mayer C."/>
            <person name="Miller J."/>
            <person name="Monier A."/>
            <person name="Salamov A."/>
            <person name="Young J."/>
            <person name="Aguilar M."/>
            <person name="Claverie J.M."/>
            <person name="Frickenhaus S."/>
            <person name="Gonzalez K."/>
            <person name="Herman E.K."/>
            <person name="Lin Y.C."/>
            <person name="Napier J."/>
            <person name="Ogata H."/>
            <person name="Sarno A.F."/>
            <person name="Shmutz J."/>
            <person name="Schroeder D."/>
            <person name="de Vargas C."/>
            <person name="Verret F."/>
            <person name="von Dassow P."/>
            <person name="Valentin K."/>
            <person name="Van de Peer Y."/>
            <person name="Wheeler G."/>
            <person name="Dacks J.B."/>
            <person name="Delwiche C.F."/>
            <person name="Dyhrman S.T."/>
            <person name="Glockner G."/>
            <person name="John U."/>
            <person name="Richards T."/>
            <person name="Worden A.Z."/>
            <person name="Zhang X."/>
            <person name="Grigoriev I.V."/>
            <person name="Allen A.E."/>
            <person name="Bidle K."/>
            <person name="Borodovsky M."/>
            <person name="Bowler C."/>
            <person name="Brownlee C."/>
            <person name="Cock J.M."/>
            <person name="Elias M."/>
            <person name="Gladyshev V.N."/>
            <person name="Groth M."/>
            <person name="Guda C."/>
            <person name="Hadaegh A."/>
            <person name="Iglesias-Rodriguez M.D."/>
            <person name="Jenkins J."/>
            <person name="Jones B.M."/>
            <person name="Lawson T."/>
            <person name="Leese F."/>
            <person name="Lindquist E."/>
            <person name="Lobanov A."/>
            <person name="Lomsadze A."/>
            <person name="Malik S.B."/>
            <person name="Marsh M.E."/>
            <person name="Mackinder L."/>
            <person name="Mock T."/>
            <person name="Mueller-Roeber B."/>
            <person name="Pagarete A."/>
            <person name="Parker M."/>
            <person name="Probert I."/>
            <person name="Quesneville H."/>
            <person name="Raines C."/>
            <person name="Rensing S.A."/>
            <person name="Riano-Pachon D.M."/>
            <person name="Richier S."/>
            <person name="Rokitta S."/>
            <person name="Shiraiwa Y."/>
            <person name="Soanes D.M."/>
            <person name="van der Giezen M."/>
            <person name="Wahlund T.M."/>
            <person name="Williams B."/>
            <person name="Wilson W."/>
            <person name="Wolfe G."/>
            <person name="Wurch L.L."/>
        </authorList>
    </citation>
    <scope>NUCLEOTIDE SEQUENCE</scope>
</reference>
<accession>A0A0D3IHY3</accession>
<organism evidence="2 3">
    <name type="scientific">Emiliania huxleyi (strain CCMP1516)</name>
    <dbReference type="NCBI Taxonomy" id="280463"/>
    <lineage>
        <taxon>Eukaryota</taxon>
        <taxon>Haptista</taxon>
        <taxon>Haptophyta</taxon>
        <taxon>Prymnesiophyceae</taxon>
        <taxon>Isochrysidales</taxon>
        <taxon>Noelaerhabdaceae</taxon>
        <taxon>Emiliania</taxon>
    </lineage>
</organism>